<reference evidence="1 2" key="1">
    <citation type="journal article" date="2021" name="Nat. Commun.">
        <title>Genetic determinants of endophytism in the Arabidopsis root mycobiome.</title>
        <authorList>
            <person name="Mesny F."/>
            <person name="Miyauchi S."/>
            <person name="Thiergart T."/>
            <person name="Pickel B."/>
            <person name="Atanasova L."/>
            <person name="Karlsson M."/>
            <person name="Huettel B."/>
            <person name="Barry K.W."/>
            <person name="Haridas S."/>
            <person name="Chen C."/>
            <person name="Bauer D."/>
            <person name="Andreopoulos W."/>
            <person name="Pangilinan J."/>
            <person name="LaButti K."/>
            <person name="Riley R."/>
            <person name="Lipzen A."/>
            <person name="Clum A."/>
            <person name="Drula E."/>
            <person name="Henrissat B."/>
            <person name="Kohler A."/>
            <person name="Grigoriev I.V."/>
            <person name="Martin F.M."/>
            <person name="Hacquard S."/>
        </authorList>
    </citation>
    <scope>NUCLEOTIDE SEQUENCE [LARGE SCALE GENOMIC DNA]</scope>
    <source>
        <strain evidence="1 2">MPI-SDFR-AT-0079</strain>
    </source>
</reference>
<organism evidence="1 2">
    <name type="scientific">Chaetomium tenue</name>
    <dbReference type="NCBI Taxonomy" id="1854479"/>
    <lineage>
        <taxon>Eukaryota</taxon>
        <taxon>Fungi</taxon>
        <taxon>Dikarya</taxon>
        <taxon>Ascomycota</taxon>
        <taxon>Pezizomycotina</taxon>
        <taxon>Sordariomycetes</taxon>
        <taxon>Sordariomycetidae</taxon>
        <taxon>Sordariales</taxon>
        <taxon>Chaetomiaceae</taxon>
        <taxon>Chaetomium</taxon>
    </lineage>
</organism>
<protein>
    <submittedName>
        <fullName evidence="1">Uncharacterized protein</fullName>
    </submittedName>
</protein>
<name>A0ACB7P5M9_9PEZI</name>
<sequence>MFCSTKLFLIGRCLHIPRFPLSSTILGNPPSRSSPPFRSHTLVIAWGGAALRMLPCAALHPSSLPMWAPLSLALSTLALLSFKLCLSLSNPQFFASPIRPSTSTFPESKTGLQSCTRRLDFLDPSSFVLEAHHLSPSRPLCISRLEPAATVATLDHKTTPLSTFSLALDTSTAWERLLRIKTARHRSFAGSIFIAIPHNNVTVTRRPSRRTHRHEQHCCGRVRRRK</sequence>
<dbReference type="EMBL" id="JAGIZQ010000004">
    <property type="protein sequence ID" value="KAH6631595.1"/>
    <property type="molecule type" value="Genomic_DNA"/>
</dbReference>
<evidence type="ECO:0000313" key="2">
    <source>
        <dbReference type="Proteomes" id="UP000724584"/>
    </source>
</evidence>
<evidence type="ECO:0000313" key="1">
    <source>
        <dbReference type="EMBL" id="KAH6631595.1"/>
    </source>
</evidence>
<keyword evidence="2" id="KW-1185">Reference proteome</keyword>
<comment type="caution">
    <text evidence="1">The sequence shown here is derived from an EMBL/GenBank/DDBJ whole genome shotgun (WGS) entry which is preliminary data.</text>
</comment>
<proteinExistence type="predicted"/>
<accession>A0ACB7P5M9</accession>
<gene>
    <name evidence="1" type="ORF">F5144DRAFT_225093</name>
</gene>
<dbReference type="Proteomes" id="UP000724584">
    <property type="component" value="Unassembled WGS sequence"/>
</dbReference>